<feature type="compositionally biased region" description="Basic and acidic residues" evidence="1">
    <location>
        <begin position="27"/>
        <end position="39"/>
    </location>
</feature>
<accession>A0A369K1U5</accession>
<comment type="caution">
    <text evidence="2">The sequence shown here is derived from an EMBL/GenBank/DDBJ whole genome shotgun (WGS) entry which is preliminary data.</text>
</comment>
<sequence length="138" mass="16025">MDRRLHLITRSSPPRSNNSKHHNRLAIARDRHSGNRDQESTISCAIRSRHKRRYAPTSWVDPRSIDSANDFFSENVGPTPPRSSQDELFKVHHYSDFIHIRGLLAVRNLKMLLLARLNPTPTRLPNSWVEVPKARFID</sequence>
<proteinExistence type="predicted"/>
<evidence type="ECO:0000313" key="3">
    <source>
        <dbReference type="Proteomes" id="UP000076154"/>
    </source>
</evidence>
<dbReference type="AlphaFoldDB" id="A0A369K1U5"/>
<protein>
    <submittedName>
        <fullName evidence="2">Uncharacterized protein</fullName>
    </submittedName>
</protein>
<gene>
    <name evidence="2" type="ORF">Hypma_006294</name>
</gene>
<dbReference type="InParanoid" id="A0A369K1U5"/>
<reference evidence="2" key="1">
    <citation type="submission" date="2018-04" db="EMBL/GenBank/DDBJ databases">
        <title>Whole genome sequencing of Hypsizygus marmoreus.</title>
        <authorList>
            <person name="Choi I.-G."/>
            <person name="Min B."/>
            <person name="Kim J.-G."/>
            <person name="Kim S."/>
            <person name="Oh Y.-L."/>
            <person name="Kong W.-S."/>
            <person name="Park H."/>
            <person name="Jeong J."/>
            <person name="Song E.-S."/>
        </authorList>
    </citation>
    <scope>NUCLEOTIDE SEQUENCE [LARGE SCALE GENOMIC DNA]</scope>
    <source>
        <strain evidence="2">51987-8</strain>
    </source>
</reference>
<feature type="region of interest" description="Disordered" evidence="1">
    <location>
        <begin position="1"/>
        <end position="43"/>
    </location>
</feature>
<evidence type="ECO:0000313" key="2">
    <source>
        <dbReference type="EMBL" id="RDB25823.1"/>
    </source>
</evidence>
<keyword evidence="3" id="KW-1185">Reference proteome</keyword>
<evidence type="ECO:0000256" key="1">
    <source>
        <dbReference type="SAM" id="MobiDB-lite"/>
    </source>
</evidence>
<dbReference type="EMBL" id="LUEZ02000040">
    <property type="protein sequence ID" value="RDB25823.1"/>
    <property type="molecule type" value="Genomic_DNA"/>
</dbReference>
<name>A0A369K1U5_HYPMA</name>
<organism evidence="2 3">
    <name type="scientific">Hypsizygus marmoreus</name>
    <name type="common">White beech mushroom</name>
    <name type="synonym">Agaricus marmoreus</name>
    <dbReference type="NCBI Taxonomy" id="39966"/>
    <lineage>
        <taxon>Eukaryota</taxon>
        <taxon>Fungi</taxon>
        <taxon>Dikarya</taxon>
        <taxon>Basidiomycota</taxon>
        <taxon>Agaricomycotina</taxon>
        <taxon>Agaricomycetes</taxon>
        <taxon>Agaricomycetidae</taxon>
        <taxon>Agaricales</taxon>
        <taxon>Tricholomatineae</taxon>
        <taxon>Lyophyllaceae</taxon>
        <taxon>Hypsizygus</taxon>
    </lineage>
</organism>
<dbReference type="Proteomes" id="UP000076154">
    <property type="component" value="Unassembled WGS sequence"/>
</dbReference>